<dbReference type="GO" id="GO:0016491">
    <property type="term" value="F:oxidoreductase activity"/>
    <property type="evidence" value="ECO:0007669"/>
    <property type="project" value="UniProtKB-KW"/>
</dbReference>
<evidence type="ECO:0000313" key="12">
    <source>
        <dbReference type="Proteomes" id="UP001267407"/>
    </source>
</evidence>
<evidence type="ECO:0000259" key="9">
    <source>
        <dbReference type="Pfam" id="PF10411"/>
    </source>
</evidence>
<evidence type="ECO:0000256" key="2">
    <source>
        <dbReference type="ARBA" id="ARBA00009813"/>
    </source>
</evidence>
<evidence type="ECO:0000313" key="11">
    <source>
        <dbReference type="EMBL" id="MDS1310171.1"/>
    </source>
</evidence>
<feature type="domain" description="Disulphide bond isomerase DsbC/G N-terminal" evidence="9">
    <location>
        <begin position="43"/>
        <end position="95"/>
    </location>
</feature>
<comment type="similarity">
    <text evidence="2 7">Belongs to the thioredoxin family. DsbC subfamily.</text>
</comment>
<dbReference type="InterPro" id="IPR018950">
    <property type="entry name" value="DiS-bond_isomerase_DsbC/G_N"/>
</dbReference>
<dbReference type="InterPro" id="IPR036249">
    <property type="entry name" value="Thioredoxin-like_sf"/>
</dbReference>
<feature type="signal peptide" evidence="7">
    <location>
        <begin position="1"/>
        <end position="29"/>
    </location>
</feature>
<dbReference type="RefSeq" id="WP_200204313.1">
    <property type="nucleotide sequence ID" value="NZ_JAVMBO010000010.1"/>
</dbReference>
<evidence type="ECO:0000259" key="10">
    <source>
        <dbReference type="Pfam" id="PF13098"/>
    </source>
</evidence>
<feature type="domain" description="Thioredoxin-like fold" evidence="10">
    <location>
        <begin position="129"/>
        <end position="257"/>
    </location>
</feature>
<dbReference type="InterPro" id="IPR051470">
    <property type="entry name" value="Thiol:disulfide_interchange"/>
</dbReference>
<reference evidence="11" key="1">
    <citation type="submission" date="2023-09" db="EMBL/GenBank/DDBJ databases">
        <title>Marinobacter sediminicola sp. nov. and Marinobacter maritimum sp. nov., isolated from marine sediment.</title>
        <authorList>
            <person name="An J."/>
        </authorList>
    </citation>
    <scope>NUCLEOTIDE SEQUENCE</scope>
    <source>
        <strain evidence="11">F60267</strain>
    </source>
</reference>
<keyword evidence="11" id="KW-0560">Oxidoreductase</keyword>
<sequence>MRLLNFSKKRSLLATALITSGLLSLPVLAQEKLPDPVQLLVDRGVTIEATFEGPGGITGYVGSMQGGPVAFYLTPDKEHVIVGNMLDSSGENLTAPKIQELVLGPQNEKAWGEIEKANWVRDGNADAPIIVYTFTDPNCPFCHRFRQAAEPWIDAGKVQLRHVMVGILAQDSLPKAATILGSDNPGEALKENQKNHAQGGVKVDRNIVSAHAKKIRQNNRLMSDLGLSATPSTYYKGADGSIQMKQGAPRSDEMEAIMGSPKP</sequence>
<dbReference type="SUPFAM" id="SSF52833">
    <property type="entry name" value="Thioredoxin-like"/>
    <property type="match status" value="1"/>
</dbReference>
<evidence type="ECO:0000256" key="5">
    <source>
        <dbReference type="ARBA" id="ARBA00023157"/>
    </source>
</evidence>
<dbReference type="Proteomes" id="UP001267407">
    <property type="component" value="Unassembled WGS sequence"/>
</dbReference>
<dbReference type="Gene3D" id="3.40.30.10">
    <property type="entry name" value="Glutaredoxin"/>
    <property type="match status" value="1"/>
</dbReference>
<keyword evidence="6 7" id="KW-0676">Redox-active center</keyword>
<dbReference type="Pfam" id="PF13098">
    <property type="entry name" value="Thioredoxin_2"/>
    <property type="match status" value="1"/>
</dbReference>
<feature type="chain" id="PRO_5044971153" description="Thiol:disulfide interchange protein" evidence="7">
    <location>
        <begin position="30"/>
        <end position="263"/>
    </location>
</feature>
<feature type="region of interest" description="Disordered" evidence="8">
    <location>
        <begin position="238"/>
        <end position="263"/>
    </location>
</feature>
<dbReference type="CDD" id="cd03020">
    <property type="entry name" value="DsbA_DsbC_DsbG"/>
    <property type="match status" value="1"/>
</dbReference>
<evidence type="ECO:0000256" key="1">
    <source>
        <dbReference type="ARBA" id="ARBA00004418"/>
    </source>
</evidence>
<dbReference type="Gene3D" id="3.10.450.70">
    <property type="entry name" value="Disulphide bond isomerase, DsbC/G, N-terminal"/>
    <property type="match status" value="1"/>
</dbReference>
<accession>A0ABU2HHZ4</accession>
<protein>
    <recommendedName>
        <fullName evidence="7">Thiol:disulfide interchange protein</fullName>
    </recommendedName>
</protein>
<evidence type="ECO:0000256" key="4">
    <source>
        <dbReference type="ARBA" id="ARBA00022764"/>
    </source>
</evidence>
<dbReference type="InterPro" id="IPR009094">
    <property type="entry name" value="DiS-bond_isomerase_DsbC/G_N_sf"/>
</dbReference>
<proteinExistence type="inferred from homology"/>
<evidence type="ECO:0000256" key="7">
    <source>
        <dbReference type="RuleBase" id="RU364038"/>
    </source>
</evidence>
<keyword evidence="4 7" id="KW-0574">Periplasm</keyword>
<dbReference type="SUPFAM" id="SSF54423">
    <property type="entry name" value="DsbC/DsbG N-terminal domain-like"/>
    <property type="match status" value="1"/>
</dbReference>
<keyword evidence="5" id="KW-1015">Disulfide bond</keyword>
<dbReference type="InterPro" id="IPR012336">
    <property type="entry name" value="Thioredoxin-like_fold"/>
</dbReference>
<comment type="caution">
    <text evidence="11">The sequence shown here is derived from an EMBL/GenBank/DDBJ whole genome shotgun (WGS) entry which is preliminary data.</text>
</comment>
<evidence type="ECO:0000256" key="8">
    <source>
        <dbReference type="SAM" id="MobiDB-lite"/>
    </source>
</evidence>
<name>A0ABU2HHZ4_9GAMM</name>
<dbReference type="NCBIfam" id="NF008657">
    <property type="entry name" value="PRK11657.1"/>
    <property type="match status" value="1"/>
</dbReference>
<dbReference type="EMBL" id="JAVMBO010000010">
    <property type="protein sequence ID" value="MDS1310171.1"/>
    <property type="molecule type" value="Genomic_DNA"/>
</dbReference>
<keyword evidence="3 7" id="KW-0732">Signal</keyword>
<organism evidence="11 12">
    <name type="scientific">Marinobacter xiaoshiensis</name>
    <dbReference type="NCBI Taxonomy" id="3073652"/>
    <lineage>
        <taxon>Bacteria</taxon>
        <taxon>Pseudomonadati</taxon>
        <taxon>Pseudomonadota</taxon>
        <taxon>Gammaproteobacteria</taxon>
        <taxon>Pseudomonadales</taxon>
        <taxon>Marinobacteraceae</taxon>
        <taxon>Marinobacter</taxon>
    </lineage>
</organism>
<comment type="subcellular location">
    <subcellularLocation>
        <location evidence="1 7">Periplasm</location>
    </subcellularLocation>
</comment>
<evidence type="ECO:0000256" key="6">
    <source>
        <dbReference type="ARBA" id="ARBA00023284"/>
    </source>
</evidence>
<keyword evidence="12" id="KW-1185">Reference proteome</keyword>
<gene>
    <name evidence="11" type="primary">dsbG</name>
    <name evidence="11" type="ORF">RKA07_08640</name>
</gene>
<dbReference type="Pfam" id="PF10411">
    <property type="entry name" value="DsbC_N"/>
    <property type="match status" value="1"/>
</dbReference>
<dbReference type="PANTHER" id="PTHR35272">
    <property type="entry name" value="THIOL:DISULFIDE INTERCHANGE PROTEIN DSBC-RELATED"/>
    <property type="match status" value="1"/>
</dbReference>
<dbReference type="InterPro" id="IPR033954">
    <property type="entry name" value="DiS-bond_Isoase_DsbC/G"/>
</dbReference>
<comment type="function">
    <text evidence="7">Required for disulfide bond formation in some periplasmic proteins. Acts by transferring its disulfide bond to other proteins and is reduced in the process.</text>
</comment>
<dbReference type="PANTHER" id="PTHR35272:SF4">
    <property type="entry name" value="THIOL:DISULFIDE INTERCHANGE PROTEIN DSBG"/>
    <property type="match status" value="1"/>
</dbReference>
<evidence type="ECO:0000256" key="3">
    <source>
        <dbReference type="ARBA" id="ARBA00022729"/>
    </source>
</evidence>